<feature type="domain" description="C-type lectin" evidence="3">
    <location>
        <begin position="35"/>
        <end position="153"/>
    </location>
</feature>
<protein>
    <recommendedName>
        <fullName evidence="3">C-type lectin domain-containing protein</fullName>
    </recommendedName>
</protein>
<dbReference type="PROSITE" id="PS00615">
    <property type="entry name" value="C_TYPE_LECTIN_1"/>
    <property type="match status" value="1"/>
</dbReference>
<name>A0A1I8P2T9_STOCA</name>
<dbReference type="InterPro" id="IPR016186">
    <property type="entry name" value="C-type_lectin-like/link_sf"/>
</dbReference>
<feature type="chain" id="PRO_5009325897" description="C-type lectin domain-containing protein" evidence="2">
    <location>
        <begin position="21"/>
        <end position="160"/>
    </location>
</feature>
<dbReference type="KEGG" id="scac:106081200"/>
<dbReference type="VEuPathDB" id="VectorBase:SCAU004332"/>
<evidence type="ECO:0000259" key="3">
    <source>
        <dbReference type="PROSITE" id="PS50041"/>
    </source>
</evidence>
<dbReference type="OrthoDB" id="6430060at2759"/>
<keyword evidence="1" id="KW-1015">Disulfide bond</keyword>
<evidence type="ECO:0000313" key="5">
    <source>
        <dbReference type="Proteomes" id="UP000095300"/>
    </source>
</evidence>
<dbReference type="PANTHER" id="PTHR22803">
    <property type="entry name" value="MANNOSE, PHOSPHOLIPASE, LECTIN RECEPTOR RELATED"/>
    <property type="match status" value="1"/>
</dbReference>
<proteinExistence type="predicted"/>
<evidence type="ECO:0000313" key="4">
    <source>
        <dbReference type="EnsemblMetazoa" id="SCAU004332-PA"/>
    </source>
</evidence>
<dbReference type="AlphaFoldDB" id="A0A1I8P2T9"/>
<dbReference type="PROSITE" id="PS50041">
    <property type="entry name" value="C_TYPE_LECTIN_2"/>
    <property type="match status" value="1"/>
</dbReference>
<sequence length="160" mass="18550">MERIACFILLVTYFVVQSNGLTEANYYTSPMNKIYYIEPQNKYNWFGSLTECTRMNMSIITVDSAEKTKDLNDVINTNFKDVEKPLLYIGGSDMADNGKYVWHSTGNEFVYTNWAEYEPNNFEDDEHCVHIGLYNDGTWNDVKCSLKLGFICEVNKNEPQ</sequence>
<dbReference type="InterPro" id="IPR018378">
    <property type="entry name" value="C-type_lectin_CS"/>
</dbReference>
<dbReference type="Proteomes" id="UP000095300">
    <property type="component" value="Unassembled WGS sequence"/>
</dbReference>
<feature type="signal peptide" evidence="2">
    <location>
        <begin position="1"/>
        <end position="20"/>
    </location>
</feature>
<keyword evidence="5" id="KW-1185">Reference proteome</keyword>
<dbReference type="Pfam" id="PF00059">
    <property type="entry name" value="Lectin_C"/>
    <property type="match status" value="1"/>
</dbReference>
<dbReference type="InterPro" id="IPR001304">
    <property type="entry name" value="C-type_lectin-like"/>
</dbReference>
<dbReference type="Gene3D" id="3.10.100.10">
    <property type="entry name" value="Mannose-Binding Protein A, subunit A"/>
    <property type="match status" value="1"/>
</dbReference>
<dbReference type="InterPro" id="IPR016187">
    <property type="entry name" value="CTDL_fold"/>
</dbReference>
<dbReference type="SMART" id="SM00034">
    <property type="entry name" value="CLECT"/>
    <property type="match status" value="1"/>
</dbReference>
<dbReference type="InterPro" id="IPR050111">
    <property type="entry name" value="C-type_lectin/snaclec_domain"/>
</dbReference>
<keyword evidence="2" id="KW-0732">Signal</keyword>
<evidence type="ECO:0000256" key="1">
    <source>
        <dbReference type="ARBA" id="ARBA00023157"/>
    </source>
</evidence>
<dbReference type="EnsemblMetazoa" id="SCAU004332-RA">
    <property type="protein sequence ID" value="SCAU004332-PA"/>
    <property type="gene ID" value="SCAU004332"/>
</dbReference>
<reference evidence="4" key="1">
    <citation type="submission" date="2020-05" db="UniProtKB">
        <authorList>
            <consortium name="EnsemblMetazoa"/>
        </authorList>
    </citation>
    <scope>IDENTIFICATION</scope>
    <source>
        <strain evidence="4">USDA</strain>
    </source>
</reference>
<dbReference type="CDD" id="cd00037">
    <property type="entry name" value="CLECT"/>
    <property type="match status" value="1"/>
</dbReference>
<dbReference type="SUPFAM" id="SSF56436">
    <property type="entry name" value="C-type lectin-like"/>
    <property type="match status" value="1"/>
</dbReference>
<accession>A0A1I8P2T9</accession>
<gene>
    <name evidence="4" type="primary">106081200</name>
</gene>
<evidence type="ECO:0000256" key="2">
    <source>
        <dbReference type="SAM" id="SignalP"/>
    </source>
</evidence>
<dbReference type="STRING" id="35570.A0A1I8P2T9"/>
<organism evidence="4 5">
    <name type="scientific">Stomoxys calcitrans</name>
    <name type="common">Stable fly</name>
    <name type="synonym">Conops calcitrans</name>
    <dbReference type="NCBI Taxonomy" id="35570"/>
    <lineage>
        <taxon>Eukaryota</taxon>
        <taxon>Metazoa</taxon>
        <taxon>Ecdysozoa</taxon>
        <taxon>Arthropoda</taxon>
        <taxon>Hexapoda</taxon>
        <taxon>Insecta</taxon>
        <taxon>Pterygota</taxon>
        <taxon>Neoptera</taxon>
        <taxon>Endopterygota</taxon>
        <taxon>Diptera</taxon>
        <taxon>Brachycera</taxon>
        <taxon>Muscomorpha</taxon>
        <taxon>Muscoidea</taxon>
        <taxon>Muscidae</taxon>
        <taxon>Stomoxys</taxon>
    </lineage>
</organism>